<dbReference type="RefSeq" id="WP_156214586.1">
    <property type="nucleotide sequence ID" value="NZ_WOFH01000001.1"/>
</dbReference>
<comment type="similarity">
    <text evidence="1">Belongs to the phosphate/phosphite/phosphonate binding protein family.</text>
</comment>
<dbReference type="Gene3D" id="3.40.190.10">
    <property type="entry name" value="Periplasmic binding protein-like II"/>
    <property type="match status" value="2"/>
</dbReference>
<evidence type="ECO:0000313" key="5">
    <source>
        <dbReference type="EMBL" id="MUN35692.1"/>
    </source>
</evidence>
<dbReference type="GO" id="GO:0055085">
    <property type="term" value="P:transmembrane transport"/>
    <property type="evidence" value="ECO:0007669"/>
    <property type="project" value="InterPro"/>
</dbReference>
<dbReference type="AlphaFoldDB" id="A0A7K1KU49"/>
<dbReference type="CDD" id="cd01071">
    <property type="entry name" value="PBP2_PhnD_like"/>
    <property type="match status" value="1"/>
</dbReference>
<dbReference type="InterPro" id="IPR005770">
    <property type="entry name" value="PhnD"/>
</dbReference>
<proteinExistence type="inferred from homology"/>
<feature type="domain" description="Solute-binding protein family 3/N-terminal" evidence="4">
    <location>
        <begin position="45"/>
        <end position="278"/>
    </location>
</feature>
<evidence type="ECO:0000313" key="6">
    <source>
        <dbReference type="Proteomes" id="UP000432015"/>
    </source>
</evidence>
<protein>
    <submittedName>
        <fullName evidence="5">Phosphate/phosphite/phosphonate ABC transporter substrate-binding protein</fullName>
    </submittedName>
</protein>
<name>A0A7K1KU49_9ACTN</name>
<dbReference type="Pfam" id="PF12974">
    <property type="entry name" value="Phosphonate-bd"/>
    <property type="match status" value="1"/>
</dbReference>
<dbReference type="SMART" id="SM00062">
    <property type="entry name" value="PBPb"/>
    <property type="match status" value="1"/>
</dbReference>
<gene>
    <name evidence="5" type="primary">phnD</name>
    <name evidence="5" type="ORF">GNZ18_03645</name>
</gene>
<dbReference type="PANTHER" id="PTHR35841">
    <property type="entry name" value="PHOSPHONATES-BINDING PERIPLASMIC PROTEIN"/>
    <property type="match status" value="1"/>
</dbReference>
<evidence type="ECO:0000259" key="4">
    <source>
        <dbReference type="SMART" id="SM00062"/>
    </source>
</evidence>
<feature type="signal peptide" evidence="3">
    <location>
        <begin position="1"/>
        <end position="20"/>
    </location>
</feature>
<dbReference type="InterPro" id="IPR001638">
    <property type="entry name" value="Solute-binding_3/MltF_N"/>
</dbReference>
<evidence type="ECO:0000256" key="3">
    <source>
        <dbReference type="SAM" id="SignalP"/>
    </source>
</evidence>
<dbReference type="EMBL" id="WOFH01000001">
    <property type="protein sequence ID" value="MUN35692.1"/>
    <property type="molecule type" value="Genomic_DNA"/>
</dbReference>
<dbReference type="Proteomes" id="UP000432015">
    <property type="component" value="Unassembled WGS sequence"/>
</dbReference>
<evidence type="ECO:0000256" key="2">
    <source>
        <dbReference type="ARBA" id="ARBA00022729"/>
    </source>
</evidence>
<sequence>MRRFRLSIAMAALVPAAALALTGCGDDASGSDAKGSSTGSCPGGKVRFGVEPFEDAAKLTPAYKTLGKALETKLGCPVEVQIVQGYSAEVLALQNGKLEIAQFGPLGFVFASQRTGAQAVASFGNPDRTVSSYKAGIWVKKDSPIKTVADLKGRTLALSDAGSTSGDALPRFAIKKAGLAESDVKRQYAGGHPQALLALTYGKVDAAEINTQQQATSTEEKQFDASKYRQIWASDPIPNDPIAVRKDLDPAFRAKLVSALTSLTPQDVAKVGSYLDVEPGPLVPVAKQTYQPLFDLAKTLGLTEKDV</sequence>
<dbReference type="PANTHER" id="PTHR35841:SF1">
    <property type="entry name" value="PHOSPHONATES-BINDING PERIPLASMIC PROTEIN"/>
    <property type="match status" value="1"/>
</dbReference>
<accession>A0A7K1KU49</accession>
<reference evidence="5 6" key="1">
    <citation type="submission" date="2019-11" db="EMBL/GenBank/DDBJ databases">
        <authorList>
            <person name="Cao P."/>
        </authorList>
    </citation>
    <scope>NUCLEOTIDE SEQUENCE [LARGE SCALE GENOMIC DNA]</scope>
    <source>
        <strain evidence="5 6">NEAU-AAG5</strain>
    </source>
</reference>
<organism evidence="5 6">
    <name type="scientific">Actinomadura litoris</name>
    <dbReference type="NCBI Taxonomy" id="2678616"/>
    <lineage>
        <taxon>Bacteria</taxon>
        <taxon>Bacillati</taxon>
        <taxon>Actinomycetota</taxon>
        <taxon>Actinomycetes</taxon>
        <taxon>Streptosporangiales</taxon>
        <taxon>Thermomonosporaceae</taxon>
        <taxon>Actinomadura</taxon>
    </lineage>
</organism>
<dbReference type="GO" id="GO:0043190">
    <property type="term" value="C:ATP-binding cassette (ABC) transporter complex"/>
    <property type="evidence" value="ECO:0007669"/>
    <property type="project" value="InterPro"/>
</dbReference>
<dbReference type="PROSITE" id="PS51257">
    <property type="entry name" value="PROKAR_LIPOPROTEIN"/>
    <property type="match status" value="1"/>
</dbReference>
<feature type="chain" id="PRO_5029658014" evidence="3">
    <location>
        <begin position="21"/>
        <end position="307"/>
    </location>
</feature>
<keyword evidence="6" id="KW-1185">Reference proteome</keyword>
<dbReference type="SUPFAM" id="SSF53850">
    <property type="entry name" value="Periplasmic binding protein-like II"/>
    <property type="match status" value="1"/>
</dbReference>
<comment type="caution">
    <text evidence="5">The sequence shown here is derived from an EMBL/GenBank/DDBJ whole genome shotgun (WGS) entry which is preliminary data.</text>
</comment>
<dbReference type="NCBIfam" id="TIGR01098">
    <property type="entry name" value="3A0109s03R"/>
    <property type="match status" value="1"/>
</dbReference>
<keyword evidence="2 3" id="KW-0732">Signal</keyword>
<evidence type="ECO:0000256" key="1">
    <source>
        <dbReference type="ARBA" id="ARBA00007162"/>
    </source>
</evidence>